<dbReference type="RefSeq" id="WP_330129396.1">
    <property type="nucleotide sequence ID" value="NZ_JAUHLI010000012.1"/>
</dbReference>
<dbReference type="InterPro" id="IPR001453">
    <property type="entry name" value="MoaB/Mog_dom"/>
</dbReference>
<evidence type="ECO:0000313" key="8">
    <source>
        <dbReference type="EMBL" id="MEE2002327.1"/>
    </source>
</evidence>
<keyword evidence="6" id="KW-0500">Molybdenum</keyword>
<dbReference type="Pfam" id="PF03454">
    <property type="entry name" value="MoeA_C"/>
    <property type="match status" value="1"/>
</dbReference>
<dbReference type="PANTHER" id="PTHR10192:SF5">
    <property type="entry name" value="GEPHYRIN"/>
    <property type="match status" value="1"/>
</dbReference>
<dbReference type="EMBL" id="JAUHLI010000012">
    <property type="protein sequence ID" value="MEE2002327.1"/>
    <property type="molecule type" value="Genomic_DNA"/>
</dbReference>
<dbReference type="NCBIfam" id="NF045515">
    <property type="entry name" value="Glp_gephyrin"/>
    <property type="match status" value="1"/>
</dbReference>
<dbReference type="PROSITE" id="PS01079">
    <property type="entry name" value="MOCF_BIOSYNTHESIS_2"/>
    <property type="match status" value="1"/>
</dbReference>
<comment type="caution">
    <text evidence="8">The sequence shown here is derived from an EMBL/GenBank/DDBJ whole genome shotgun (WGS) entry which is preliminary data.</text>
</comment>
<dbReference type="SUPFAM" id="SSF63867">
    <property type="entry name" value="MoeA C-terminal domain-like"/>
    <property type="match status" value="1"/>
</dbReference>
<dbReference type="InterPro" id="IPR036135">
    <property type="entry name" value="MoeA_linker/N_sf"/>
</dbReference>
<keyword evidence="9" id="KW-1185">Reference proteome</keyword>
<evidence type="ECO:0000313" key="9">
    <source>
        <dbReference type="Proteomes" id="UP001336314"/>
    </source>
</evidence>
<dbReference type="SUPFAM" id="SSF63882">
    <property type="entry name" value="MoeA N-terminal region -like"/>
    <property type="match status" value="1"/>
</dbReference>
<comment type="catalytic activity">
    <reaction evidence="5">
        <text>adenylyl-molybdopterin + molybdate = Mo-molybdopterin + AMP + H(+)</text>
        <dbReference type="Rhea" id="RHEA:35047"/>
        <dbReference type="ChEBI" id="CHEBI:15378"/>
        <dbReference type="ChEBI" id="CHEBI:36264"/>
        <dbReference type="ChEBI" id="CHEBI:62727"/>
        <dbReference type="ChEBI" id="CHEBI:71302"/>
        <dbReference type="ChEBI" id="CHEBI:456215"/>
        <dbReference type="EC" id="2.10.1.1"/>
    </reaction>
</comment>
<keyword evidence="4 6" id="KW-0501">Molybdenum cofactor biosynthesis</keyword>
<comment type="cofactor">
    <cofactor evidence="6">
        <name>Mg(2+)</name>
        <dbReference type="ChEBI" id="CHEBI:18420"/>
    </cofactor>
</comment>
<dbReference type="InterPro" id="IPR038987">
    <property type="entry name" value="MoeA-like"/>
</dbReference>
<dbReference type="Pfam" id="PF03453">
    <property type="entry name" value="MoeA_N"/>
    <property type="match status" value="1"/>
</dbReference>
<dbReference type="PANTHER" id="PTHR10192">
    <property type="entry name" value="MOLYBDOPTERIN BIOSYNTHESIS PROTEIN"/>
    <property type="match status" value="1"/>
</dbReference>
<sequence length="405" mass="42738">MSMMPVQDAIDVMLSQVSPLVATEHLGLAAALGRVLASDIRAEVTVPAFDNSAMDGYALRAVEAVPGNTLPLAGTALAGHAFEGAVPANNCVRITTGAVLPEGLDTVVMQEQVEQAGQGIRLLHAPKPGEHVRKAGEDIAPGQLVLSKGQRLSAVDLGLLASIGQAEVTVHRQIKAAVFSTGDELIAPGQPLPAGHLYDSNRVVLTAMLKRLDCDVLDLGLLPDKPEAIRQAILQASDEADVLITSAGVSVGDADYTRQLLSELGDIGFWKVAMKPGKPFAFGSLGTCWFFGLPGNPVAAVATMDVLVQPVLRRLAGEPMAMLRQQPLAAVSAETLRKTPGRADFQRGFYQQLDGQLQVKPVGRQSSAVLSGAAKANCYIALEQERGPVAAGEKVHILPFYQMLR</sequence>
<proteinExistence type="inferred from homology"/>
<reference evidence="8 9" key="1">
    <citation type="submission" date="2023-07" db="EMBL/GenBank/DDBJ databases">
        <title>Alkalimonas sp., MEB108 novel, alkaliphilic bacterium isolated from Lonar Lake, India.</title>
        <authorList>
            <person name="Joshi A."/>
            <person name="Thite S."/>
        </authorList>
    </citation>
    <scope>NUCLEOTIDE SEQUENCE [LARGE SCALE GENOMIC DNA]</scope>
    <source>
        <strain evidence="8 9">MEB108</strain>
    </source>
</reference>
<comment type="pathway">
    <text evidence="2 6">Cofactor biosynthesis; molybdopterin biosynthesis.</text>
</comment>
<dbReference type="Gene3D" id="3.90.105.10">
    <property type="entry name" value="Molybdopterin biosynthesis moea protein, domain 2"/>
    <property type="match status" value="1"/>
</dbReference>
<evidence type="ECO:0000256" key="1">
    <source>
        <dbReference type="ARBA" id="ARBA00002901"/>
    </source>
</evidence>
<accession>A0ABU7J7K7</accession>
<dbReference type="Gene3D" id="2.40.340.10">
    <property type="entry name" value="MoeA, C-terminal, domain IV"/>
    <property type="match status" value="1"/>
</dbReference>
<keyword evidence="6" id="KW-0808">Transferase</keyword>
<organism evidence="8 9">
    <name type="scientific">Alkalimonas cellulosilytica</name>
    <dbReference type="NCBI Taxonomy" id="3058395"/>
    <lineage>
        <taxon>Bacteria</taxon>
        <taxon>Pseudomonadati</taxon>
        <taxon>Pseudomonadota</taxon>
        <taxon>Gammaproteobacteria</taxon>
        <taxon>Alkalimonas</taxon>
    </lineage>
</organism>
<evidence type="ECO:0000256" key="5">
    <source>
        <dbReference type="ARBA" id="ARBA00047317"/>
    </source>
</evidence>
<evidence type="ECO:0000256" key="6">
    <source>
        <dbReference type="RuleBase" id="RU365090"/>
    </source>
</evidence>
<dbReference type="CDD" id="cd00887">
    <property type="entry name" value="MoeA"/>
    <property type="match status" value="1"/>
</dbReference>
<dbReference type="NCBIfam" id="TIGR00177">
    <property type="entry name" value="molyb_syn"/>
    <property type="match status" value="1"/>
</dbReference>
<dbReference type="InterPro" id="IPR008284">
    <property type="entry name" value="MoCF_biosynth_CS"/>
</dbReference>
<dbReference type="SMART" id="SM00852">
    <property type="entry name" value="MoCF_biosynth"/>
    <property type="match status" value="1"/>
</dbReference>
<gene>
    <name evidence="8" type="ORF">QWY20_12765</name>
</gene>
<dbReference type="InterPro" id="IPR005111">
    <property type="entry name" value="MoeA_C_domain_IV"/>
</dbReference>
<dbReference type="Gene3D" id="3.40.980.10">
    <property type="entry name" value="MoaB/Mog-like domain"/>
    <property type="match status" value="1"/>
</dbReference>
<name>A0ABU7J7K7_9GAMM</name>
<protein>
    <recommendedName>
        <fullName evidence="6">Molybdopterin molybdenumtransferase</fullName>
        <ecNumber evidence="6">2.10.1.1</ecNumber>
    </recommendedName>
</protein>
<comment type="function">
    <text evidence="1 6">Catalyzes the insertion of molybdate into adenylated molybdopterin with the concomitant release of AMP.</text>
</comment>
<keyword evidence="6" id="KW-0460">Magnesium</keyword>
<dbReference type="Proteomes" id="UP001336314">
    <property type="component" value="Unassembled WGS sequence"/>
</dbReference>
<dbReference type="EC" id="2.10.1.1" evidence="6"/>
<dbReference type="InterPro" id="IPR005110">
    <property type="entry name" value="MoeA_linker/N"/>
</dbReference>
<dbReference type="Pfam" id="PF00994">
    <property type="entry name" value="MoCF_biosynth"/>
    <property type="match status" value="1"/>
</dbReference>
<evidence type="ECO:0000259" key="7">
    <source>
        <dbReference type="SMART" id="SM00852"/>
    </source>
</evidence>
<dbReference type="InterPro" id="IPR036688">
    <property type="entry name" value="MoeA_C_domain_IV_sf"/>
</dbReference>
<dbReference type="Gene3D" id="2.170.190.11">
    <property type="entry name" value="Molybdopterin biosynthesis moea protein, domain 3"/>
    <property type="match status" value="1"/>
</dbReference>
<dbReference type="SUPFAM" id="SSF53218">
    <property type="entry name" value="Molybdenum cofactor biosynthesis proteins"/>
    <property type="match status" value="1"/>
</dbReference>
<evidence type="ECO:0000256" key="3">
    <source>
        <dbReference type="ARBA" id="ARBA00010763"/>
    </source>
</evidence>
<comment type="similarity">
    <text evidence="3 6">Belongs to the MoeA family.</text>
</comment>
<dbReference type="InterPro" id="IPR036425">
    <property type="entry name" value="MoaB/Mog-like_dom_sf"/>
</dbReference>
<evidence type="ECO:0000256" key="2">
    <source>
        <dbReference type="ARBA" id="ARBA00005046"/>
    </source>
</evidence>
<evidence type="ECO:0000256" key="4">
    <source>
        <dbReference type="ARBA" id="ARBA00023150"/>
    </source>
</evidence>
<keyword evidence="6" id="KW-0479">Metal-binding</keyword>
<feature type="domain" description="MoaB/Mog" evidence="7">
    <location>
        <begin position="177"/>
        <end position="314"/>
    </location>
</feature>